<organism evidence="2 3">
    <name type="scientific">Paenibacillus nasutitermitis</name>
    <dbReference type="NCBI Taxonomy" id="1652958"/>
    <lineage>
        <taxon>Bacteria</taxon>
        <taxon>Bacillati</taxon>
        <taxon>Bacillota</taxon>
        <taxon>Bacilli</taxon>
        <taxon>Bacillales</taxon>
        <taxon>Paenibacillaceae</taxon>
        <taxon>Paenibacillus</taxon>
    </lineage>
</organism>
<reference evidence="2" key="1">
    <citation type="journal article" date="2014" name="Int. J. Syst. Evol. Microbiol.">
        <title>Complete genome sequence of Corynebacterium casei LMG S-19264T (=DSM 44701T), isolated from a smear-ripened cheese.</title>
        <authorList>
            <consortium name="US DOE Joint Genome Institute (JGI-PGF)"/>
            <person name="Walter F."/>
            <person name="Albersmeier A."/>
            <person name="Kalinowski J."/>
            <person name="Ruckert C."/>
        </authorList>
    </citation>
    <scope>NUCLEOTIDE SEQUENCE</scope>
    <source>
        <strain evidence="2">CGMCC 1.15178</strain>
    </source>
</reference>
<evidence type="ECO:0000256" key="1">
    <source>
        <dbReference type="SAM" id="MobiDB-lite"/>
    </source>
</evidence>
<comment type="caution">
    <text evidence="2">The sequence shown here is derived from an EMBL/GenBank/DDBJ whole genome shotgun (WGS) entry which is preliminary data.</text>
</comment>
<keyword evidence="3" id="KW-1185">Reference proteome</keyword>
<accession>A0A916ZLT6</accession>
<sequence length="55" mass="6508">MKNVEIEQLTVAMREATDKRLYERFLAVRLRLEDHSSGQPPKLTEEQRHAQTDEL</sequence>
<proteinExistence type="predicted"/>
<protein>
    <submittedName>
        <fullName evidence="2">Uncharacterized protein</fullName>
    </submittedName>
</protein>
<dbReference type="Proteomes" id="UP000612456">
    <property type="component" value="Unassembled WGS sequence"/>
</dbReference>
<evidence type="ECO:0000313" key="2">
    <source>
        <dbReference type="EMBL" id="GGE02637.1"/>
    </source>
</evidence>
<dbReference type="RefSeq" id="WP_229750771.1">
    <property type="nucleotide sequence ID" value="NZ_BMHP01000020.1"/>
</dbReference>
<reference evidence="2" key="2">
    <citation type="submission" date="2020-09" db="EMBL/GenBank/DDBJ databases">
        <authorList>
            <person name="Sun Q."/>
            <person name="Zhou Y."/>
        </authorList>
    </citation>
    <scope>NUCLEOTIDE SEQUENCE</scope>
    <source>
        <strain evidence="2">CGMCC 1.15178</strain>
    </source>
</reference>
<feature type="region of interest" description="Disordered" evidence="1">
    <location>
        <begin position="33"/>
        <end position="55"/>
    </location>
</feature>
<name>A0A916ZLT6_9BACL</name>
<evidence type="ECO:0000313" key="3">
    <source>
        <dbReference type="Proteomes" id="UP000612456"/>
    </source>
</evidence>
<gene>
    <name evidence="2" type="ORF">GCM10010911_72100</name>
</gene>
<feature type="compositionally biased region" description="Basic and acidic residues" evidence="1">
    <location>
        <begin position="43"/>
        <end position="55"/>
    </location>
</feature>
<dbReference type="AlphaFoldDB" id="A0A916ZLT6"/>
<dbReference type="EMBL" id="BMHP01000020">
    <property type="protein sequence ID" value="GGE02637.1"/>
    <property type="molecule type" value="Genomic_DNA"/>
</dbReference>